<proteinExistence type="inferred from homology"/>
<protein>
    <submittedName>
        <fullName evidence="9">M14 family metallopeptidase</fullName>
    </submittedName>
</protein>
<dbReference type="PANTHER" id="PTHR11705">
    <property type="entry name" value="PROTEASE FAMILY M14 CARBOXYPEPTIDASE A,B"/>
    <property type="match status" value="1"/>
</dbReference>
<dbReference type="EMBL" id="JAQQKV010000005">
    <property type="protein sequence ID" value="MDC7677781.1"/>
    <property type="molecule type" value="Genomic_DNA"/>
</dbReference>
<keyword evidence="7" id="KW-0732">Signal</keyword>
<reference evidence="9 10" key="1">
    <citation type="submission" date="2023-01" db="EMBL/GenBank/DDBJ databases">
        <title>Novel species of the genus Asticcacaulis isolated from rivers.</title>
        <authorList>
            <person name="Lu H."/>
        </authorList>
    </citation>
    <scope>NUCLEOTIDE SEQUENCE [LARGE SCALE GENOMIC DNA]</scope>
    <source>
        <strain evidence="9 10">LKC15W</strain>
    </source>
</reference>
<keyword evidence="10" id="KW-1185">Reference proteome</keyword>
<dbReference type="SUPFAM" id="SSF52317">
    <property type="entry name" value="Class I glutamine amidotransferase-like"/>
    <property type="match status" value="1"/>
</dbReference>
<evidence type="ECO:0000256" key="3">
    <source>
        <dbReference type="ARBA" id="ARBA00022670"/>
    </source>
</evidence>
<accession>A0ABT5HNG0</accession>
<keyword evidence="3" id="KW-0645">Protease</keyword>
<evidence type="ECO:0000313" key="10">
    <source>
        <dbReference type="Proteomes" id="UP001218579"/>
    </source>
</evidence>
<keyword evidence="6" id="KW-0482">Metalloprotease</keyword>
<dbReference type="Pfam" id="PF00246">
    <property type="entry name" value="Peptidase_M14"/>
    <property type="match status" value="1"/>
</dbReference>
<keyword evidence="5" id="KW-0862">Zinc</keyword>
<feature type="domain" description="Peptidase M14" evidence="8">
    <location>
        <begin position="55"/>
        <end position="215"/>
    </location>
</feature>
<evidence type="ECO:0000256" key="4">
    <source>
        <dbReference type="ARBA" id="ARBA00022801"/>
    </source>
</evidence>
<dbReference type="InterPro" id="IPR029062">
    <property type="entry name" value="Class_I_gatase-like"/>
</dbReference>
<dbReference type="Gene3D" id="3.40.630.10">
    <property type="entry name" value="Zn peptidases"/>
    <property type="match status" value="1"/>
</dbReference>
<evidence type="ECO:0000259" key="8">
    <source>
        <dbReference type="Pfam" id="PF00246"/>
    </source>
</evidence>
<evidence type="ECO:0000256" key="2">
    <source>
        <dbReference type="ARBA" id="ARBA00005988"/>
    </source>
</evidence>
<sequence>MLQRVKLKTYAMLAASILALATAPIALADVPTAASVIGFTPGDDYKLANYQDSIKYFKALAASSDKIKMVEAGKSTQGRVMQYAVISSPQNLAKLDHYIAISKKLSAAKGLTDEQAKALAKEGKIIIHIDGGMHASEVADHQLPLALAHKLLSSPNDPEVQAILENVILVLWPTLNPDGQDMVVDWYRKNLGTKYETSRMPYLYQEYVGHDNNRDGYMLNMKESRVATKAARDYDPVIWYSQHQTAPMPARIWMPPFADPVSSNISPYMRIWTSAIGTNMMTRFEYEQKPGAIAQARFDNWYAGFLDYTHVFRNTISFFTEVAHDSATPKVYDPKDFPKNYQDQKALIMYPNPWKGGLWRLKDSVDYMMTASMSVLDTGVRYKEVLLYNRYQAGRDNIKKFPSEGLHGYVIPAGQTDMGEAAELTQKFIDLGVEVHQAKSEITLGGKVYPAGSFVLLTDQPFSGLIPELLGVQKYPDAVLAGEGSAADLPYDTTGWTLPLQMGVTAEAVQAPVGEAARAQLAVVSKASAPDGKITGKGSRYTLSRKVNASYAATNDVIKAGGKLSVAKETGDFVVTGLKPAAMQTIASKHKLAVTTAAFGTGTESIKPARIGMYRPWGSNMDEGWTRWVLEQYNYGLTSLYNGDIKAGALDGKYDTIILPDMGGRRSGALKSMKEGLSSEDTPAEYAGGIGDEGAEALKSFVSEGGTLVVMNNTSDAIIELFDLPVTNVLKGVKPEVFFCAGALLEVELGEASEATAGLSAKPIIMFQGGPAFEVKDGFKGKVLASYAKDSSPLRSGVIHGPETIQGKAAALEVEYGKGKILLYGFEPQWRGQTHNTYKFVFNSFYK</sequence>
<feature type="signal peptide" evidence="7">
    <location>
        <begin position="1"/>
        <end position="28"/>
    </location>
</feature>
<evidence type="ECO:0000256" key="7">
    <source>
        <dbReference type="SAM" id="SignalP"/>
    </source>
</evidence>
<feature type="chain" id="PRO_5045761041" evidence="7">
    <location>
        <begin position="29"/>
        <end position="847"/>
    </location>
</feature>
<name>A0ABT5HNG0_9CAUL</name>
<comment type="cofactor">
    <cofactor evidence="1">
        <name>Zn(2+)</name>
        <dbReference type="ChEBI" id="CHEBI:29105"/>
    </cofactor>
</comment>
<dbReference type="CDD" id="cd06240">
    <property type="entry name" value="M14-like"/>
    <property type="match status" value="1"/>
</dbReference>
<organism evidence="9 10">
    <name type="scientific">Asticcacaulis machinosus</name>
    <dbReference type="NCBI Taxonomy" id="2984211"/>
    <lineage>
        <taxon>Bacteria</taxon>
        <taxon>Pseudomonadati</taxon>
        <taxon>Pseudomonadota</taxon>
        <taxon>Alphaproteobacteria</taxon>
        <taxon>Caulobacterales</taxon>
        <taxon>Caulobacteraceae</taxon>
        <taxon>Asticcacaulis</taxon>
    </lineage>
</organism>
<evidence type="ECO:0000256" key="5">
    <source>
        <dbReference type="ARBA" id="ARBA00022833"/>
    </source>
</evidence>
<dbReference type="PANTHER" id="PTHR11705:SF143">
    <property type="entry name" value="SLL0236 PROTEIN"/>
    <property type="match status" value="1"/>
</dbReference>
<comment type="caution">
    <text evidence="9">The sequence shown here is derived from an EMBL/GenBank/DDBJ whole genome shotgun (WGS) entry which is preliminary data.</text>
</comment>
<evidence type="ECO:0000256" key="6">
    <source>
        <dbReference type="ARBA" id="ARBA00023049"/>
    </source>
</evidence>
<dbReference type="InterPro" id="IPR000834">
    <property type="entry name" value="Peptidase_M14"/>
</dbReference>
<comment type="similarity">
    <text evidence="2">Belongs to the peptidase M14 family.</text>
</comment>
<gene>
    <name evidence="9" type="ORF">PQU98_16675</name>
</gene>
<dbReference type="SUPFAM" id="SSF53187">
    <property type="entry name" value="Zn-dependent exopeptidases"/>
    <property type="match status" value="1"/>
</dbReference>
<evidence type="ECO:0000313" key="9">
    <source>
        <dbReference type="EMBL" id="MDC7677781.1"/>
    </source>
</evidence>
<dbReference type="Proteomes" id="UP001218579">
    <property type="component" value="Unassembled WGS sequence"/>
</dbReference>
<evidence type="ECO:0000256" key="1">
    <source>
        <dbReference type="ARBA" id="ARBA00001947"/>
    </source>
</evidence>
<dbReference type="RefSeq" id="WP_272746102.1">
    <property type="nucleotide sequence ID" value="NZ_JAQQKV010000005.1"/>
</dbReference>
<keyword evidence="4" id="KW-0378">Hydrolase</keyword>